<dbReference type="InterPro" id="IPR012349">
    <property type="entry name" value="Split_barrel_FMN-bd"/>
</dbReference>
<dbReference type="SUPFAM" id="SSF50475">
    <property type="entry name" value="FMN-binding split barrel"/>
    <property type="match status" value="1"/>
</dbReference>
<sequence>MTGIDDRRFREVLGHYPTGVALVAALAPEGDPVGMVVGSFTSVSLDPPLVAFLPAIGSGTFARLRQSGTFVINVLSAEQEGLCRTFASRSDDKWAGVDWHASASGDPILRDAVAWIECAVESITEAGDHYLVIGRVRDLSVQSPVTPLVFFQGGYGRFTQSSLVAASTPELIAAIRMAEAARGDIERLAARLGVACDVVAAVGGDLVFVGSAAAENADPSGSTLGTRIPLMAPLGEQYVAWCGPEAAEEWMSRAGITDSHERAVLRARLDSARERGWSMSDMAPEEELGLYDVLREYSDGEVSPAEQRDIHERIERWSIDDAPGTIEPEALYDVHSIAVPVLDADARPMLLLRVVSLPHPASGAQIEEWVAGLLQCAASIGAHIEELAR</sequence>
<dbReference type="InterPro" id="IPR002563">
    <property type="entry name" value="Flavin_Rdtase-like_dom"/>
</dbReference>
<dbReference type="EMBL" id="CAFBOZ010000106">
    <property type="protein sequence ID" value="CAB5004084.1"/>
    <property type="molecule type" value="Genomic_DNA"/>
</dbReference>
<evidence type="ECO:0000256" key="1">
    <source>
        <dbReference type="ARBA" id="ARBA00008898"/>
    </source>
</evidence>
<name>A0A6J7PQ01_9ZZZZ</name>
<dbReference type="InterPro" id="IPR014757">
    <property type="entry name" value="Tscrpt_reg_IclR_C"/>
</dbReference>
<comment type="similarity">
    <text evidence="1">Belongs to the non-flavoprotein flavin reductase family.</text>
</comment>
<dbReference type="PROSITE" id="PS51078">
    <property type="entry name" value="ICLR_ED"/>
    <property type="match status" value="1"/>
</dbReference>
<dbReference type="Gene3D" id="3.30.450.40">
    <property type="match status" value="1"/>
</dbReference>
<reference evidence="4" key="1">
    <citation type="submission" date="2020-05" db="EMBL/GenBank/DDBJ databases">
        <authorList>
            <person name="Chiriac C."/>
            <person name="Salcher M."/>
            <person name="Ghai R."/>
            <person name="Kavagutti S V."/>
        </authorList>
    </citation>
    <scope>NUCLEOTIDE SEQUENCE</scope>
</reference>
<evidence type="ECO:0000259" key="3">
    <source>
        <dbReference type="PROSITE" id="PS51078"/>
    </source>
</evidence>
<dbReference type="Pfam" id="PF01613">
    <property type="entry name" value="Flavin_Reduct"/>
    <property type="match status" value="1"/>
</dbReference>
<dbReference type="AlphaFoldDB" id="A0A6J7PQ01"/>
<dbReference type="InterPro" id="IPR050268">
    <property type="entry name" value="NADH-dep_flavin_reductase"/>
</dbReference>
<feature type="domain" description="IclR-ED" evidence="3">
    <location>
        <begin position="163"/>
        <end position="386"/>
    </location>
</feature>
<dbReference type="GO" id="GO:0010181">
    <property type="term" value="F:FMN binding"/>
    <property type="evidence" value="ECO:0007669"/>
    <property type="project" value="InterPro"/>
</dbReference>
<evidence type="ECO:0000313" key="4">
    <source>
        <dbReference type="EMBL" id="CAB5004084.1"/>
    </source>
</evidence>
<dbReference type="GO" id="GO:0042602">
    <property type="term" value="F:riboflavin reductase (NADPH) activity"/>
    <property type="evidence" value="ECO:0007669"/>
    <property type="project" value="TreeGrafter"/>
</dbReference>
<evidence type="ECO:0000256" key="2">
    <source>
        <dbReference type="ARBA" id="ARBA00023002"/>
    </source>
</evidence>
<accession>A0A6J7PQ01</accession>
<gene>
    <name evidence="4" type="ORF">UFOPK3992_00854</name>
</gene>
<proteinExistence type="inferred from homology"/>
<dbReference type="SMART" id="SM00903">
    <property type="entry name" value="Flavin_Reduct"/>
    <property type="match status" value="1"/>
</dbReference>
<dbReference type="InterPro" id="IPR029016">
    <property type="entry name" value="GAF-like_dom_sf"/>
</dbReference>
<dbReference type="Gene3D" id="2.30.110.10">
    <property type="entry name" value="Electron Transport, Fmn-binding Protein, Chain A"/>
    <property type="match status" value="1"/>
</dbReference>
<dbReference type="PANTHER" id="PTHR30466:SF11">
    <property type="entry name" value="FLAVIN-DEPENDENT MONOOXYGENASE, REDUCTASE SUBUNIT HSAB"/>
    <property type="match status" value="1"/>
</dbReference>
<keyword evidence="2" id="KW-0560">Oxidoreductase</keyword>
<dbReference type="PANTHER" id="PTHR30466">
    <property type="entry name" value="FLAVIN REDUCTASE"/>
    <property type="match status" value="1"/>
</dbReference>
<dbReference type="SUPFAM" id="SSF55781">
    <property type="entry name" value="GAF domain-like"/>
    <property type="match status" value="1"/>
</dbReference>
<organism evidence="4">
    <name type="scientific">freshwater metagenome</name>
    <dbReference type="NCBI Taxonomy" id="449393"/>
    <lineage>
        <taxon>unclassified sequences</taxon>
        <taxon>metagenomes</taxon>
        <taxon>ecological metagenomes</taxon>
    </lineage>
</organism>
<protein>
    <submittedName>
        <fullName evidence="4">Unannotated protein</fullName>
    </submittedName>
</protein>